<evidence type="ECO:0000313" key="2">
    <source>
        <dbReference type="EMBL" id="AMP06611.1"/>
    </source>
</evidence>
<sequence length="116" mass="12598">MQIASGNLLTGLPPASSEEVFELLHQRAGLTIERIVSHGQASPPGFWYDNPQEEWVLLLSGSAGLTLEGASAEHVMQAGAWLHIPAHRRHRIEWTDGAQPTIWLAIHHDPGADVAA</sequence>
<dbReference type="Proteomes" id="UP000074561">
    <property type="component" value="Chromosome"/>
</dbReference>
<dbReference type="InterPro" id="IPR014710">
    <property type="entry name" value="RmlC-like_jellyroll"/>
</dbReference>
<dbReference type="KEGG" id="cpra:CPter91_4301"/>
<feature type="domain" description="Cupin type-2" evidence="1">
    <location>
        <begin position="44"/>
        <end position="106"/>
    </location>
</feature>
<dbReference type="PATRIC" id="fig|279113.9.peg.4266"/>
<organism evidence="2 3">
    <name type="scientific">Collimonas pratensis</name>
    <dbReference type="NCBI Taxonomy" id="279113"/>
    <lineage>
        <taxon>Bacteria</taxon>
        <taxon>Pseudomonadati</taxon>
        <taxon>Pseudomonadota</taxon>
        <taxon>Betaproteobacteria</taxon>
        <taxon>Burkholderiales</taxon>
        <taxon>Oxalobacteraceae</taxon>
        <taxon>Collimonas</taxon>
    </lineage>
</organism>
<evidence type="ECO:0000313" key="3">
    <source>
        <dbReference type="Proteomes" id="UP000074561"/>
    </source>
</evidence>
<dbReference type="SUPFAM" id="SSF51182">
    <property type="entry name" value="RmlC-like cupins"/>
    <property type="match status" value="1"/>
</dbReference>
<dbReference type="STRING" id="279113.CPter91_4301"/>
<dbReference type="RefSeq" id="WP_061943173.1">
    <property type="nucleotide sequence ID" value="NZ_CP013234.1"/>
</dbReference>
<accession>A0A127Q9D3</accession>
<name>A0A127Q9D3_9BURK</name>
<evidence type="ECO:0000259" key="1">
    <source>
        <dbReference type="Pfam" id="PF07883"/>
    </source>
</evidence>
<dbReference type="CDD" id="cd06981">
    <property type="entry name" value="cupin_reut_a1446"/>
    <property type="match status" value="1"/>
</dbReference>
<protein>
    <recommendedName>
        <fullName evidence="1">Cupin type-2 domain-containing protein</fullName>
    </recommendedName>
</protein>
<dbReference type="Pfam" id="PF07883">
    <property type="entry name" value="Cupin_2"/>
    <property type="match status" value="1"/>
</dbReference>
<dbReference type="InterPro" id="IPR011051">
    <property type="entry name" value="RmlC_Cupin_sf"/>
</dbReference>
<dbReference type="AlphaFoldDB" id="A0A127Q9D3"/>
<reference evidence="2 3" key="1">
    <citation type="submission" date="2015-11" db="EMBL/GenBank/DDBJ databases">
        <title>Exploring the genomic traits of fungus-feeding bacterial genus Collimonas.</title>
        <authorList>
            <person name="Song C."/>
            <person name="Schmidt R."/>
            <person name="de Jager V."/>
            <person name="Krzyzanowska D."/>
            <person name="Jongedijk E."/>
            <person name="Cankar K."/>
            <person name="Beekwilder J."/>
            <person name="van Veen A."/>
            <person name="de Boer W."/>
            <person name="van Veen J.A."/>
            <person name="Garbeva P."/>
        </authorList>
    </citation>
    <scope>NUCLEOTIDE SEQUENCE [LARGE SCALE GENOMIC DNA]</scope>
    <source>
        <strain evidence="2 3">Ter91</strain>
    </source>
</reference>
<proteinExistence type="predicted"/>
<gene>
    <name evidence="2" type="ORF">CPter91_4301</name>
</gene>
<dbReference type="Gene3D" id="2.60.120.10">
    <property type="entry name" value="Jelly Rolls"/>
    <property type="match status" value="1"/>
</dbReference>
<dbReference type="EMBL" id="CP013234">
    <property type="protein sequence ID" value="AMP06611.1"/>
    <property type="molecule type" value="Genomic_DNA"/>
</dbReference>
<dbReference type="InterPro" id="IPR013096">
    <property type="entry name" value="Cupin_2"/>
</dbReference>
<dbReference type="OrthoDB" id="9798585at2"/>